<feature type="chain" id="PRO_5002317611" evidence="1">
    <location>
        <begin position="31"/>
        <end position="344"/>
    </location>
</feature>
<dbReference type="Proteomes" id="UP000032458">
    <property type="component" value="Unassembled WGS sequence"/>
</dbReference>
<dbReference type="AlphaFoldDB" id="A0A0D7CGB1"/>
<evidence type="ECO:0000256" key="1">
    <source>
        <dbReference type="SAM" id="SignalP"/>
    </source>
</evidence>
<accession>A0A0D7CGB1</accession>
<keyword evidence="1" id="KW-0732">Signal</keyword>
<reference evidence="2 3" key="1">
    <citation type="submission" date="2014-09" db="EMBL/GenBank/DDBJ databases">
        <title>Draft genome sequence of Streptomyces natalensis ATCC 27448, producer of the antifungal pimaricin.</title>
        <authorList>
            <person name="Mendes M.V."/>
            <person name="Beites T."/>
            <person name="Pires S."/>
            <person name="Santos C.L."/>
            <person name="Moradas-Ferreira P."/>
        </authorList>
    </citation>
    <scope>NUCLEOTIDE SEQUENCE [LARGE SCALE GENOMIC DNA]</scope>
    <source>
        <strain evidence="2 3">ATCC 27448</strain>
    </source>
</reference>
<name>A0A0D7CGB1_9ACTN</name>
<protein>
    <submittedName>
        <fullName evidence="2">Uncharacterized protein</fullName>
    </submittedName>
</protein>
<proteinExistence type="predicted"/>
<sequence>MRARRAAAGSAAAVAAGLALVVGAAGTGQAAPLHTDAGAQSPSAASCGAATAARTAPAAETAPAPGITGSAAQKISYSLAGEAPVGLWTSSSVTLRTPVSKGTVSLDVTTSGFSAASLEIQRYVPTTHRWVDLHSSVGGGLPDKGTFTFPVSVAASPGHPASVALRVKDLDRPGRLSVAASVKDGHGHTYRAPVRNAVVDQPTTTLTGWSRGTAMVRGGAAKEFTLKVKNTTRRAYPALNAGYFAYGQSNGHTLAPKDLKLQQYVPGHGWQRVSLLPGGCDPGMSAALVPTAKSPLAPGATAVYRMRLAVEGSAPVTNVEAGVSAGTGDTSFFYRMLPFVIRAR</sequence>
<dbReference type="PATRIC" id="fig|1240678.4.peg.5719"/>
<dbReference type="EMBL" id="JRKI01000034">
    <property type="protein sequence ID" value="KIZ15223.1"/>
    <property type="molecule type" value="Genomic_DNA"/>
</dbReference>
<evidence type="ECO:0000313" key="2">
    <source>
        <dbReference type="EMBL" id="KIZ15223.1"/>
    </source>
</evidence>
<comment type="caution">
    <text evidence="2">The sequence shown here is derived from an EMBL/GenBank/DDBJ whole genome shotgun (WGS) entry which is preliminary data.</text>
</comment>
<feature type="signal peptide" evidence="1">
    <location>
        <begin position="1"/>
        <end position="30"/>
    </location>
</feature>
<keyword evidence="3" id="KW-1185">Reference proteome</keyword>
<organism evidence="2 3">
    <name type="scientific">Streptomyces natalensis ATCC 27448</name>
    <dbReference type="NCBI Taxonomy" id="1240678"/>
    <lineage>
        <taxon>Bacteria</taxon>
        <taxon>Bacillati</taxon>
        <taxon>Actinomycetota</taxon>
        <taxon>Actinomycetes</taxon>
        <taxon>Kitasatosporales</taxon>
        <taxon>Streptomycetaceae</taxon>
        <taxon>Streptomyces</taxon>
    </lineage>
</organism>
<gene>
    <name evidence="2" type="ORF">SNA_26855</name>
</gene>
<evidence type="ECO:0000313" key="3">
    <source>
        <dbReference type="Proteomes" id="UP000032458"/>
    </source>
</evidence>